<dbReference type="RefSeq" id="XP_064767682.1">
    <property type="nucleotide sequence ID" value="XM_064914165.1"/>
</dbReference>
<dbReference type="GeneID" id="90039677"/>
<keyword evidence="2" id="KW-1185">Reference proteome</keyword>
<dbReference type="PANTHER" id="PTHR17985:SF8">
    <property type="entry name" value="TRANSPORT AND GOLGI ORGANIZATION PROTEIN 2 HOMOLOG"/>
    <property type="match status" value="1"/>
</dbReference>
<protein>
    <submittedName>
        <fullName evidence="1">NRDE protein-domain-containing protein</fullName>
    </submittedName>
</protein>
<reference evidence="1 2" key="1">
    <citation type="submission" date="2024-03" db="EMBL/GenBank/DDBJ databases">
        <title>Genome-scale model development and genomic sequencing of the oleaginous clade Lipomyces.</title>
        <authorList>
            <consortium name="Lawrence Berkeley National Laboratory"/>
            <person name="Czajka J.J."/>
            <person name="Han Y."/>
            <person name="Kim J."/>
            <person name="Mondo S.J."/>
            <person name="Hofstad B.A."/>
            <person name="Robles A."/>
            <person name="Haridas S."/>
            <person name="Riley R."/>
            <person name="LaButti K."/>
            <person name="Pangilinan J."/>
            <person name="Andreopoulos W."/>
            <person name="Lipzen A."/>
            <person name="Yan J."/>
            <person name="Wang M."/>
            <person name="Ng V."/>
            <person name="Grigoriev I.V."/>
            <person name="Spatafora J.W."/>
            <person name="Magnuson J.K."/>
            <person name="Baker S.E."/>
            <person name="Pomraning K.R."/>
        </authorList>
    </citation>
    <scope>NUCLEOTIDE SEQUENCE [LARGE SCALE GENOMIC DNA]</scope>
    <source>
        <strain evidence="1 2">Phaff 52-87</strain>
    </source>
</reference>
<dbReference type="EMBL" id="JBBJBU010000007">
    <property type="protein sequence ID" value="KAK7204649.1"/>
    <property type="molecule type" value="Genomic_DNA"/>
</dbReference>
<dbReference type="Proteomes" id="UP001498771">
    <property type="component" value="Unassembled WGS sequence"/>
</dbReference>
<accession>A0ABR1F487</accession>
<evidence type="ECO:0000313" key="2">
    <source>
        <dbReference type="Proteomes" id="UP001498771"/>
    </source>
</evidence>
<dbReference type="PANTHER" id="PTHR17985">
    <property type="entry name" value="SER/THR-RICH PROTEIN T10 IN DGCR REGION"/>
    <property type="match status" value="1"/>
</dbReference>
<comment type="caution">
    <text evidence="1">The sequence shown here is derived from an EMBL/GenBank/DDBJ whole genome shotgun (WGS) entry which is preliminary data.</text>
</comment>
<sequence>MCILLLSTAHPKYPLVLLSNRDEFLDRPTKAAGFWPEPDADVIGPMDLAREEHGTWIGVSKSGRIAILVNFREETVSDAVSPISRGALVRHFLVARDQSTSEWAQSAITKAGPGGLFSVGGFSMVCGVLRRRPTAQQGDLPASKPVDEERLEKMAVLTNRSTSLDEGTSWLFSPDECANPAVDQETESTSENDLYSTVRKHTYGISNSLYTNPWPKVYKGCDLLSSLIAEDIGNPGSKTGDKEEFISSLFDILSTDNLPRDALGSGNPALVFDALKHSIKIPVFSSTSGVLKADEDLLSPVPTDSSMTTDEPAVVVQHVNSRFETHTSDKPYEFRQGKYYGTRTQTLILVDNEGHVTYAERDLNDPLRREHSIHEFDIEGWNE</sequence>
<evidence type="ECO:0000313" key="1">
    <source>
        <dbReference type="EMBL" id="KAK7204649.1"/>
    </source>
</evidence>
<dbReference type="Pfam" id="PF05742">
    <property type="entry name" value="TANGO2"/>
    <property type="match status" value="1"/>
</dbReference>
<gene>
    <name evidence="1" type="ORF">BZA70DRAFT_289972</name>
</gene>
<dbReference type="InterPro" id="IPR008551">
    <property type="entry name" value="TANGO2"/>
</dbReference>
<name>A0ABR1F487_9ASCO</name>
<organism evidence="1 2">
    <name type="scientific">Myxozyma melibiosi</name>
    <dbReference type="NCBI Taxonomy" id="54550"/>
    <lineage>
        <taxon>Eukaryota</taxon>
        <taxon>Fungi</taxon>
        <taxon>Dikarya</taxon>
        <taxon>Ascomycota</taxon>
        <taxon>Saccharomycotina</taxon>
        <taxon>Lipomycetes</taxon>
        <taxon>Lipomycetales</taxon>
        <taxon>Lipomycetaceae</taxon>
        <taxon>Myxozyma</taxon>
    </lineage>
</organism>
<proteinExistence type="predicted"/>